<dbReference type="EC" id="1.1.1.9" evidence="9 11"/>
<dbReference type="PANTHER" id="PTHR43161:SF9">
    <property type="entry name" value="SORBITOL DEHYDROGENASE"/>
    <property type="match status" value="1"/>
</dbReference>
<name>A0A9W9VF16_9EURO</name>
<dbReference type="GO" id="GO:0003939">
    <property type="term" value="F:L-iditol 2-dehydrogenase (NAD+) activity"/>
    <property type="evidence" value="ECO:0007669"/>
    <property type="project" value="TreeGrafter"/>
</dbReference>
<dbReference type="FunFam" id="3.40.50.720:FF:000068">
    <property type="entry name" value="Sorbitol dehydrogenase"/>
    <property type="match status" value="1"/>
</dbReference>
<dbReference type="PROSITE" id="PS00059">
    <property type="entry name" value="ADH_ZINC"/>
    <property type="match status" value="1"/>
</dbReference>
<evidence type="ECO:0000256" key="2">
    <source>
        <dbReference type="ARBA" id="ARBA00022629"/>
    </source>
</evidence>
<dbReference type="InterPro" id="IPR013149">
    <property type="entry name" value="ADH-like_C"/>
</dbReference>
<evidence type="ECO:0000256" key="11">
    <source>
        <dbReference type="RuleBase" id="RU369026"/>
    </source>
</evidence>
<keyword evidence="4 10" id="KW-0862">Zinc</keyword>
<keyword evidence="11" id="KW-0119">Carbohydrate metabolism</keyword>
<keyword evidence="14" id="KW-1185">Reference proteome</keyword>
<evidence type="ECO:0000259" key="12">
    <source>
        <dbReference type="SMART" id="SM00829"/>
    </source>
</evidence>
<dbReference type="GO" id="GO:0006062">
    <property type="term" value="P:sorbitol catabolic process"/>
    <property type="evidence" value="ECO:0007669"/>
    <property type="project" value="TreeGrafter"/>
</dbReference>
<comment type="pathway">
    <text evidence="8 11">Carbohydrate degradation; L-arabinose degradation via L-arabinitol; D-xylulose 5-phosphate from L-arabinose (fungal route): step 4/5.</text>
</comment>
<evidence type="ECO:0000256" key="1">
    <source>
        <dbReference type="ARBA" id="ARBA00008072"/>
    </source>
</evidence>
<dbReference type="CDD" id="cd05285">
    <property type="entry name" value="sorbitol_DH"/>
    <property type="match status" value="1"/>
</dbReference>
<dbReference type="OrthoDB" id="3941538at2759"/>
<dbReference type="GO" id="GO:0046526">
    <property type="term" value="F:D-xylulose reductase activity"/>
    <property type="evidence" value="ECO:0007669"/>
    <property type="project" value="UniProtKB-EC"/>
</dbReference>
<reference evidence="13" key="2">
    <citation type="journal article" date="2023" name="IMA Fungus">
        <title>Comparative genomic study of the Penicillium genus elucidates a diverse pangenome and 15 lateral gene transfer events.</title>
        <authorList>
            <person name="Petersen C."/>
            <person name="Sorensen T."/>
            <person name="Nielsen M.R."/>
            <person name="Sondergaard T.E."/>
            <person name="Sorensen J.L."/>
            <person name="Fitzpatrick D.A."/>
            <person name="Frisvad J.C."/>
            <person name="Nielsen K.L."/>
        </authorList>
    </citation>
    <scope>NUCLEOTIDE SEQUENCE</scope>
    <source>
        <strain evidence="13">IBT 29864</strain>
    </source>
</reference>
<evidence type="ECO:0000256" key="10">
    <source>
        <dbReference type="RuleBase" id="RU361277"/>
    </source>
</evidence>
<comment type="similarity">
    <text evidence="1 10">Belongs to the zinc-containing alcohol dehydrogenase family.</text>
</comment>
<evidence type="ECO:0000313" key="13">
    <source>
        <dbReference type="EMBL" id="KAJ5379733.1"/>
    </source>
</evidence>
<keyword evidence="6 11" id="KW-0520">NAD</keyword>
<comment type="caution">
    <text evidence="13">The sequence shown here is derived from an EMBL/GenBank/DDBJ whole genome shotgun (WGS) entry which is preliminary data.</text>
</comment>
<accession>A0A9W9VF16</accession>
<dbReference type="InterPro" id="IPR002328">
    <property type="entry name" value="ADH_Zn_CS"/>
</dbReference>
<evidence type="ECO:0000256" key="9">
    <source>
        <dbReference type="ARBA" id="ARBA00026119"/>
    </source>
</evidence>
<organism evidence="13 14">
    <name type="scientific">Penicillium cataractarum</name>
    <dbReference type="NCBI Taxonomy" id="2100454"/>
    <lineage>
        <taxon>Eukaryota</taxon>
        <taxon>Fungi</taxon>
        <taxon>Dikarya</taxon>
        <taxon>Ascomycota</taxon>
        <taxon>Pezizomycotina</taxon>
        <taxon>Eurotiomycetes</taxon>
        <taxon>Eurotiomycetidae</taxon>
        <taxon>Eurotiales</taxon>
        <taxon>Aspergillaceae</taxon>
        <taxon>Penicillium</taxon>
    </lineage>
</organism>
<dbReference type="InterPro" id="IPR020843">
    <property type="entry name" value="ER"/>
</dbReference>
<dbReference type="SMART" id="SM00829">
    <property type="entry name" value="PKS_ER"/>
    <property type="match status" value="1"/>
</dbReference>
<comment type="function">
    <text evidence="7 11">Xylitol dehydrogenase which catalyzes the conversion of xylitol to D-xylulose. Xylose is a major component of hemicelluloses such as xylan. Most fungi utilize D-xylose via three enzymatic reactions, xylose reductase (XR), xylitol dehydrogenase (XDH), and xylulokinase, to form xylulose 5-phosphate, which enters pentose phosphate pathway.</text>
</comment>
<feature type="domain" description="Enoyl reductase (ER)" evidence="12">
    <location>
        <begin position="11"/>
        <end position="348"/>
    </location>
</feature>
<sequence length="357" mass="38585">MGEMNRSFVLRAVKDVAIEDRAAPRLKDPWDVIVQVAQTGICGSDVHYWQKGRIGDFILNSPIVLGHESSGTVTEVGSAVKNLKPGDRVAIEPGIPCRHGSYNLCPDTVFAATPPHDGTLSKFYLTQADYCYPLPAHMNLEEGALVEPVAVAVQITKVGEVKPNQTIVVFGCGPIGLLCQAVSKAYAAKKVIGVDISRSRAEFARTFGADDVFVPPAKPEGVDDSVWSEEVAKIMKETFDLGEGPDVVLEATGAQACIQTGIHLVRKGGTYVQAGMGRENVDFPITTVCIRDIHVRGSIRYTAGCYPTAVDLIASGKIDVKRLITNRFKFEEAEEAFELVRQGKESVIKVIIEGVLS</sequence>
<dbReference type="Gene3D" id="3.40.50.720">
    <property type="entry name" value="NAD(P)-binding Rossmann-like Domain"/>
    <property type="match status" value="1"/>
</dbReference>
<dbReference type="GeneID" id="81434269"/>
<dbReference type="Pfam" id="PF00107">
    <property type="entry name" value="ADH_zinc_N"/>
    <property type="match status" value="1"/>
</dbReference>
<protein>
    <recommendedName>
        <fullName evidence="9 11">D-xylulose reductase</fullName>
        <ecNumber evidence="9 11">1.1.1.9</ecNumber>
    </recommendedName>
    <alternativeName>
        <fullName evidence="11">Xylitol dehydrogenase</fullName>
    </alternativeName>
</protein>
<dbReference type="GO" id="GO:0008270">
    <property type="term" value="F:zinc ion binding"/>
    <property type="evidence" value="ECO:0007669"/>
    <property type="project" value="UniProtKB-UniRule"/>
</dbReference>
<evidence type="ECO:0000256" key="8">
    <source>
        <dbReference type="ARBA" id="ARBA00025713"/>
    </source>
</evidence>
<dbReference type="InterPro" id="IPR011032">
    <property type="entry name" value="GroES-like_sf"/>
</dbReference>
<dbReference type="GO" id="GO:0019569">
    <property type="term" value="P:L-arabinose catabolic process to D-xylulose 5-phosphate"/>
    <property type="evidence" value="ECO:0007669"/>
    <property type="project" value="UniProtKB-UniRule"/>
</dbReference>
<keyword evidence="2 11" id="KW-0859">Xylose metabolism</keyword>
<dbReference type="InterPro" id="IPR013154">
    <property type="entry name" value="ADH-like_N"/>
</dbReference>
<dbReference type="SUPFAM" id="SSF51735">
    <property type="entry name" value="NAD(P)-binding Rossmann-fold domains"/>
    <property type="match status" value="1"/>
</dbReference>
<dbReference type="PANTHER" id="PTHR43161">
    <property type="entry name" value="SORBITOL DEHYDROGENASE"/>
    <property type="match status" value="1"/>
</dbReference>
<evidence type="ECO:0000256" key="7">
    <source>
        <dbReference type="ARBA" id="ARBA00024843"/>
    </source>
</evidence>
<evidence type="ECO:0000256" key="5">
    <source>
        <dbReference type="ARBA" id="ARBA00023002"/>
    </source>
</evidence>
<dbReference type="Pfam" id="PF08240">
    <property type="entry name" value="ADH_N"/>
    <property type="match status" value="1"/>
</dbReference>
<dbReference type="InterPro" id="IPR045306">
    <property type="entry name" value="SDH-like"/>
</dbReference>
<evidence type="ECO:0000313" key="14">
    <source>
        <dbReference type="Proteomes" id="UP001147782"/>
    </source>
</evidence>
<dbReference type="InterPro" id="IPR036291">
    <property type="entry name" value="NAD(P)-bd_dom_sf"/>
</dbReference>
<evidence type="ECO:0000256" key="6">
    <source>
        <dbReference type="ARBA" id="ARBA00023027"/>
    </source>
</evidence>
<dbReference type="RefSeq" id="XP_056557304.1">
    <property type="nucleotide sequence ID" value="XM_056695092.1"/>
</dbReference>
<dbReference type="SUPFAM" id="SSF50129">
    <property type="entry name" value="GroES-like"/>
    <property type="match status" value="1"/>
</dbReference>
<gene>
    <name evidence="13" type="ORF">N7496_002161</name>
</gene>
<evidence type="ECO:0000256" key="3">
    <source>
        <dbReference type="ARBA" id="ARBA00022723"/>
    </source>
</evidence>
<evidence type="ECO:0000256" key="4">
    <source>
        <dbReference type="ARBA" id="ARBA00022833"/>
    </source>
</evidence>
<comment type="catalytic activity">
    <reaction evidence="11">
        <text>xylitol + NAD(+) = D-xylulose + NADH + H(+)</text>
        <dbReference type="Rhea" id="RHEA:20433"/>
        <dbReference type="ChEBI" id="CHEBI:15378"/>
        <dbReference type="ChEBI" id="CHEBI:17140"/>
        <dbReference type="ChEBI" id="CHEBI:17151"/>
        <dbReference type="ChEBI" id="CHEBI:57540"/>
        <dbReference type="ChEBI" id="CHEBI:57945"/>
        <dbReference type="EC" id="1.1.1.9"/>
    </reaction>
</comment>
<keyword evidence="5 11" id="KW-0560">Oxidoreductase</keyword>
<proteinExistence type="inferred from homology"/>
<keyword evidence="3 10" id="KW-0479">Metal-binding</keyword>
<comment type="cofactor">
    <cofactor evidence="11">
        <name>Zn(2+)</name>
        <dbReference type="ChEBI" id="CHEBI:29105"/>
    </cofactor>
    <text evidence="11">Binds 1 or 2 Zn(2+) ions per subunit.</text>
</comment>
<dbReference type="AlphaFoldDB" id="A0A9W9VF16"/>
<reference evidence="13" key="1">
    <citation type="submission" date="2022-11" db="EMBL/GenBank/DDBJ databases">
        <authorList>
            <person name="Petersen C."/>
        </authorList>
    </citation>
    <scope>NUCLEOTIDE SEQUENCE</scope>
    <source>
        <strain evidence="13">IBT 29864</strain>
    </source>
</reference>
<dbReference type="GO" id="GO:0042732">
    <property type="term" value="P:D-xylose metabolic process"/>
    <property type="evidence" value="ECO:0007669"/>
    <property type="project" value="UniProtKB-UniRule"/>
</dbReference>
<dbReference type="Gene3D" id="3.90.180.10">
    <property type="entry name" value="Medium-chain alcohol dehydrogenases, catalytic domain"/>
    <property type="match status" value="1"/>
</dbReference>
<dbReference type="EMBL" id="JAPZBS010000002">
    <property type="protein sequence ID" value="KAJ5379733.1"/>
    <property type="molecule type" value="Genomic_DNA"/>
</dbReference>
<dbReference type="Proteomes" id="UP001147782">
    <property type="component" value="Unassembled WGS sequence"/>
</dbReference>